<dbReference type="EMBL" id="JAUCEY010000008">
    <property type="protein sequence ID" value="MDM5453258.1"/>
    <property type="molecule type" value="Genomic_DNA"/>
</dbReference>
<dbReference type="InterPro" id="IPR036052">
    <property type="entry name" value="TrpB-like_PALP_sf"/>
</dbReference>
<evidence type="ECO:0000256" key="4">
    <source>
        <dbReference type="ARBA" id="ARBA00010869"/>
    </source>
</evidence>
<dbReference type="SUPFAM" id="SSF55021">
    <property type="entry name" value="ACT-like"/>
    <property type="match status" value="1"/>
</dbReference>
<dbReference type="Pfam" id="PF00585">
    <property type="entry name" value="Thr_dehydrat_C"/>
    <property type="match status" value="1"/>
</dbReference>
<comment type="function">
    <text evidence="11 12">Catalyzes the anaerobic formation of alpha-ketobutyrate and ammonia from threonine in a two-step reaction. The first step involved a dehydration of threonine and a production of enamine intermediates (aminocrotonate), which tautomerizes to its imine form (iminobutyrate). Both intermediates are unstable and short-lived. The second step is the nonenzymatic hydrolysis of the enamine/imine intermediates to form 2-ketobutyrate and free ammonia. In the low water environment of the cell, the second step is accelerated by RidA.</text>
</comment>
<comment type="cofactor">
    <cofactor evidence="2 12">
        <name>pyridoxal 5'-phosphate</name>
        <dbReference type="ChEBI" id="CHEBI:597326"/>
    </cofactor>
</comment>
<dbReference type="RefSeq" id="WP_061463626.1">
    <property type="nucleotide sequence ID" value="NZ_CP011008.1"/>
</dbReference>
<dbReference type="GO" id="GO:0030170">
    <property type="term" value="F:pyridoxal phosphate binding"/>
    <property type="evidence" value="ECO:0007669"/>
    <property type="project" value="InterPro"/>
</dbReference>
<dbReference type="PANTHER" id="PTHR48078">
    <property type="entry name" value="THREONINE DEHYDRATASE, MITOCHONDRIAL-RELATED"/>
    <property type="match status" value="1"/>
</dbReference>
<reference evidence="14" key="1">
    <citation type="submission" date="2023-06" db="EMBL/GenBank/DDBJ databases">
        <title>Comparative genomics of Bacillaceae isolates and their secondary metabolite potential.</title>
        <authorList>
            <person name="Song L."/>
            <person name="Nielsen L.J."/>
            <person name="Mohite O."/>
            <person name="Xu X."/>
            <person name="Weber T."/>
            <person name="Kovacs A.T."/>
        </authorList>
    </citation>
    <scope>NUCLEOTIDE SEQUENCE</scope>
    <source>
        <strain evidence="14">D8_B_37</strain>
    </source>
</reference>
<keyword evidence="7 12" id="KW-0412">Isoleucine biosynthesis</keyword>
<accession>A0AAW7IB17</accession>
<keyword evidence="6 12" id="KW-0028">Amino-acid biosynthesis</keyword>
<dbReference type="InterPro" id="IPR001721">
    <property type="entry name" value="TD_ACT-like"/>
</dbReference>
<gene>
    <name evidence="12 14" type="primary">ilvA</name>
    <name evidence="14" type="ORF">QUF89_13830</name>
</gene>
<dbReference type="GO" id="GO:0003941">
    <property type="term" value="F:L-serine ammonia-lyase activity"/>
    <property type="evidence" value="ECO:0007669"/>
    <property type="project" value="TreeGrafter"/>
</dbReference>
<comment type="catalytic activity">
    <reaction evidence="1 12">
        <text>L-threonine = 2-oxobutanoate + NH4(+)</text>
        <dbReference type="Rhea" id="RHEA:22108"/>
        <dbReference type="ChEBI" id="CHEBI:16763"/>
        <dbReference type="ChEBI" id="CHEBI:28938"/>
        <dbReference type="ChEBI" id="CHEBI:57926"/>
        <dbReference type="EC" id="4.3.1.19"/>
    </reaction>
</comment>
<dbReference type="AlphaFoldDB" id="A0AAW7IB17"/>
<evidence type="ECO:0000256" key="7">
    <source>
        <dbReference type="ARBA" id="ARBA00022624"/>
    </source>
</evidence>
<evidence type="ECO:0000313" key="14">
    <source>
        <dbReference type="EMBL" id="MDM5453258.1"/>
    </source>
</evidence>
<dbReference type="GO" id="GO:0004794">
    <property type="term" value="F:threonine deaminase activity"/>
    <property type="evidence" value="ECO:0007669"/>
    <property type="project" value="UniProtKB-UniRule"/>
</dbReference>
<dbReference type="Gene3D" id="3.40.50.1100">
    <property type="match status" value="2"/>
</dbReference>
<comment type="pathway">
    <text evidence="3 12">Amino-acid biosynthesis; L-isoleucine biosynthesis; 2-oxobutanoate from L-threonine: step 1/1.</text>
</comment>
<proteinExistence type="inferred from homology"/>
<evidence type="ECO:0000256" key="11">
    <source>
        <dbReference type="ARBA" id="ARBA00025527"/>
    </source>
</evidence>
<dbReference type="CDD" id="cd01562">
    <property type="entry name" value="Thr-dehyd"/>
    <property type="match status" value="1"/>
</dbReference>
<evidence type="ECO:0000256" key="2">
    <source>
        <dbReference type="ARBA" id="ARBA00001933"/>
    </source>
</evidence>
<evidence type="ECO:0000256" key="8">
    <source>
        <dbReference type="ARBA" id="ARBA00022898"/>
    </source>
</evidence>
<keyword evidence="9 12" id="KW-0456">Lyase</keyword>
<dbReference type="FunFam" id="3.40.50.1100:FF:000007">
    <property type="entry name" value="L-threonine dehydratase catabolic TdcB"/>
    <property type="match status" value="1"/>
</dbReference>
<comment type="subunit">
    <text evidence="5 12">Homotetramer.</text>
</comment>
<name>A0AAW7IB17_9BACI</name>
<sequence length="422" mass="46873">MNQTASMNRGIQLEDILIAYRELKEIVLHTPLQKNQRLSEKYECNVYLKREDLQHVRSFKLRGAYYKMKSLTEEETKNGVVCASAGNHAQGVAFSCSQLGIHGKIYMPATTPRQKVDQVQLFGRDNVEIILIGDTFDDAFAKAMECCEKEERSFIHPFDDEKVIAGQGTTAVEILNDCEDGIDYVFAAIGGGGLMAGLSSYFKSVSPKTKCIGVEPLGAASMKYSFDEGKVSELESIDTFVDGAAVKCVGQMTYQLCKENLEDIVVVPSGQICTTILDLYNQHAIVAEPAGAISVAALDMYKEQIKGKTVVCMVSGGNNDIGRMQEIKEKSLLYEGLLYYFIVNFPQRAGALREFLDEVLGPNDDISRFEYTKKNNKESGPALVGVELKDKNDYEGLILRMNKKGFSFVEVNKDSNLFHLLI</sequence>
<dbReference type="InterPro" id="IPR045865">
    <property type="entry name" value="ACT-like_dom_sf"/>
</dbReference>
<dbReference type="Pfam" id="PF00291">
    <property type="entry name" value="PALP"/>
    <property type="match status" value="1"/>
</dbReference>
<dbReference type="InterPro" id="IPR050147">
    <property type="entry name" value="Ser/Thr_Dehydratase"/>
</dbReference>
<dbReference type="PROSITE" id="PS00165">
    <property type="entry name" value="DEHYDRATASE_SER_THR"/>
    <property type="match status" value="1"/>
</dbReference>
<dbReference type="InterPro" id="IPR011820">
    <property type="entry name" value="IlvA"/>
</dbReference>
<dbReference type="NCBIfam" id="NF006390">
    <property type="entry name" value="PRK08639.1"/>
    <property type="match status" value="1"/>
</dbReference>
<evidence type="ECO:0000256" key="12">
    <source>
        <dbReference type="RuleBase" id="RU362012"/>
    </source>
</evidence>
<evidence type="ECO:0000256" key="5">
    <source>
        <dbReference type="ARBA" id="ARBA00011881"/>
    </source>
</evidence>
<dbReference type="InterPro" id="IPR000634">
    <property type="entry name" value="Ser/Thr_deHydtase_PyrdxlP-BS"/>
</dbReference>
<dbReference type="SUPFAM" id="SSF53686">
    <property type="entry name" value="Tryptophan synthase beta subunit-like PLP-dependent enzymes"/>
    <property type="match status" value="1"/>
</dbReference>
<dbReference type="InterPro" id="IPR001926">
    <property type="entry name" value="TrpB-like_PALP"/>
</dbReference>
<evidence type="ECO:0000256" key="10">
    <source>
        <dbReference type="ARBA" id="ARBA00023304"/>
    </source>
</evidence>
<protein>
    <recommendedName>
        <fullName evidence="12">L-threonine dehydratase</fullName>
        <ecNumber evidence="12">4.3.1.19</ecNumber>
    </recommendedName>
    <alternativeName>
        <fullName evidence="12">Threonine deaminase</fullName>
    </alternativeName>
</protein>
<comment type="similarity">
    <text evidence="4 12">Belongs to the serine/threonine dehydratase family.</text>
</comment>
<dbReference type="PROSITE" id="PS51672">
    <property type="entry name" value="ACT_LIKE"/>
    <property type="match status" value="1"/>
</dbReference>
<evidence type="ECO:0000256" key="3">
    <source>
        <dbReference type="ARBA" id="ARBA00004810"/>
    </source>
</evidence>
<evidence type="ECO:0000256" key="9">
    <source>
        <dbReference type="ARBA" id="ARBA00023239"/>
    </source>
</evidence>
<dbReference type="GO" id="GO:0006567">
    <property type="term" value="P:L-threonine catabolic process"/>
    <property type="evidence" value="ECO:0007669"/>
    <property type="project" value="TreeGrafter"/>
</dbReference>
<evidence type="ECO:0000256" key="1">
    <source>
        <dbReference type="ARBA" id="ARBA00001274"/>
    </source>
</evidence>
<organism evidence="14 15">
    <name type="scientific">Peribacillus simplex</name>
    <dbReference type="NCBI Taxonomy" id="1478"/>
    <lineage>
        <taxon>Bacteria</taxon>
        <taxon>Bacillati</taxon>
        <taxon>Bacillota</taxon>
        <taxon>Bacilli</taxon>
        <taxon>Bacillales</taxon>
        <taxon>Bacillaceae</taxon>
        <taxon>Peribacillus</taxon>
    </lineage>
</organism>
<comment type="caution">
    <text evidence="14">The sequence shown here is derived from an EMBL/GenBank/DDBJ whole genome shotgun (WGS) entry which is preliminary data.</text>
</comment>
<dbReference type="GO" id="GO:0006565">
    <property type="term" value="P:L-serine catabolic process"/>
    <property type="evidence" value="ECO:0007669"/>
    <property type="project" value="TreeGrafter"/>
</dbReference>
<evidence type="ECO:0000256" key="6">
    <source>
        <dbReference type="ARBA" id="ARBA00022605"/>
    </source>
</evidence>
<dbReference type="EC" id="4.3.1.19" evidence="12"/>
<keyword evidence="10 12" id="KW-0100">Branched-chain amino acid biosynthesis</keyword>
<evidence type="ECO:0000259" key="13">
    <source>
        <dbReference type="PROSITE" id="PS51672"/>
    </source>
</evidence>
<keyword evidence="8 12" id="KW-0663">Pyridoxal phosphate</keyword>
<dbReference type="GO" id="GO:0009097">
    <property type="term" value="P:isoleucine biosynthetic process"/>
    <property type="evidence" value="ECO:0007669"/>
    <property type="project" value="UniProtKB-UniRule"/>
</dbReference>
<feature type="domain" description="ACT-like" evidence="13">
    <location>
        <begin position="339"/>
        <end position="413"/>
    </location>
</feature>
<dbReference type="KEGG" id="bsj:UP17_14360"/>
<dbReference type="NCBIfam" id="TIGR02079">
    <property type="entry name" value="THD1"/>
    <property type="match status" value="1"/>
</dbReference>
<evidence type="ECO:0000313" key="15">
    <source>
        <dbReference type="Proteomes" id="UP001234602"/>
    </source>
</evidence>
<dbReference type="PANTHER" id="PTHR48078:SF11">
    <property type="entry name" value="THREONINE DEHYDRATASE, MITOCHONDRIAL"/>
    <property type="match status" value="1"/>
</dbReference>
<dbReference type="CDD" id="cd04907">
    <property type="entry name" value="ACT_ThrD-I_2"/>
    <property type="match status" value="1"/>
</dbReference>
<dbReference type="Proteomes" id="UP001234602">
    <property type="component" value="Unassembled WGS sequence"/>
</dbReference>